<protein>
    <submittedName>
        <fullName evidence="2">MotA/TolQ/ExbB proton channel</fullName>
    </submittedName>
</protein>
<dbReference type="Proteomes" id="UP000006459">
    <property type="component" value="Unassembled WGS sequence"/>
</dbReference>
<evidence type="ECO:0000313" key="2">
    <source>
        <dbReference type="EMBL" id="EGJ36895.1"/>
    </source>
</evidence>
<keyword evidence="1" id="KW-1133">Transmembrane helix</keyword>
<dbReference type="HOGENOM" id="CLU_3206013_0_0_9"/>
<accession>F3UZ03</accession>
<evidence type="ECO:0000256" key="1">
    <source>
        <dbReference type="SAM" id="Phobius"/>
    </source>
</evidence>
<keyword evidence="1" id="KW-0812">Transmembrane</keyword>
<comment type="caution">
    <text evidence="2">The sequence shown here is derived from an EMBL/GenBank/DDBJ whole genome shotgun (WGS) entry which is preliminary data.</text>
</comment>
<organism evidence="2 3">
    <name type="scientific">Streptococcus sanguinis SK49</name>
    <dbReference type="NCBI Taxonomy" id="888808"/>
    <lineage>
        <taxon>Bacteria</taxon>
        <taxon>Bacillati</taxon>
        <taxon>Bacillota</taxon>
        <taxon>Bacilli</taxon>
        <taxon>Lactobacillales</taxon>
        <taxon>Streptococcaceae</taxon>
        <taxon>Streptococcus</taxon>
    </lineage>
</organism>
<reference evidence="2 3" key="1">
    <citation type="submission" date="2011-03" db="EMBL/GenBank/DDBJ databases">
        <authorList>
            <person name="Muzny D."/>
            <person name="Qin X."/>
            <person name="Deng J."/>
            <person name="Jiang H."/>
            <person name="Liu Y."/>
            <person name="Qu J."/>
            <person name="Song X.-Z."/>
            <person name="Zhang L."/>
            <person name="Thornton R."/>
            <person name="Coyle M."/>
            <person name="Francisco L."/>
            <person name="Jackson L."/>
            <person name="Javaid M."/>
            <person name="Korchina V."/>
            <person name="Kovar C."/>
            <person name="Mata R."/>
            <person name="Mathew T."/>
            <person name="Ngo R."/>
            <person name="Nguyen L."/>
            <person name="Nguyen N."/>
            <person name="Okwuonu G."/>
            <person name="Ongeri F."/>
            <person name="Pham C."/>
            <person name="Simmons D."/>
            <person name="Wilczek-Boney K."/>
            <person name="Hale W."/>
            <person name="Jakkamsetti A."/>
            <person name="Pham P."/>
            <person name="Ruth R."/>
            <person name="San Lucas F."/>
            <person name="Warren J."/>
            <person name="Zhang J."/>
            <person name="Zhao Z."/>
            <person name="Zhou C."/>
            <person name="Zhu D."/>
            <person name="Lee S."/>
            <person name="Bess C."/>
            <person name="Blankenburg K."/>
            <person name="Forbes L."/>
            <person name="Fu Q."/>
            <person name="Gubbala S."/>
            <person name="Hirani K."/>
            <person name="Jayaseelan J.C."/>
            <person name="Lara F."/>
            <person name="Munidasa M."/>
            <person name="Palculict T."/>
            <person name="Patil S."/>
            <person name="Pu L.-L."/>
            <person name="Saada N."/>
            <person name="Tang L."/>
            <person name="Weissenberger G."/>
            <person name="Zhu Y."/>
            <person name="Hemphill L."/>
            <person name="Shang Y."/>
            <person name="Youmans B."/>
            <person name="Ayvaz T."/>
            <person name="Ross M."/>
            <person name="Santibanez J."/>
            <person name="Aqrawi P."/>
            <person name="Gross S."/>
            <person name="Joshi V."/>
            <person name="Fowler G."/>
            <person name="Nazareth L."/>
            <person name="Reid J."/>
            <person name="Worley K."/>
            <person name="Petrosino J."/>
            <person name="Highlander S."/>
            <person name="Gibbs R."/>
        </authorList>
    </citation>
    <scope>NUCLEOTIDE SEQUENCE [LARGE SCALE GENOMIC DNA]</scope>
    <source>
        <strain evidence="2 3">SK49</strain>
    </source>
</reference>
<gene>
    <name evidence="2" type="ORF">HMPREF9380_1742</name>
</gene>
<feature type="transmembrane region" description="Helical" evidence="1">
    <location>
        <begin position="21"/>
        <end position="39"/>
    </location>
</feature>
<proteinExistence type="predicted"/>
<keyword evidence="1" id="KW-0472">Membrane</keyword>
<dbReference type="AlphaFoldDB" id="F3UZ03"/>
<sequence length="45" mass="5541">MSKLVDDFFLYKSTDLKEYCFIIYSSSFLNQLLFVFWEWDDKITT</sequence>
<name>F3UZ03_STRSA</name>
<evidence type="ECO:0000313" key="3">
    <source>
        <dbReference type="Proteomes" id="UP000006459"/>
    </source>
</evidence>
<dbReference type="EMBL" id="AFFO01000015">
    <property type="protein sequence ID" value="EGJ36895.1"/>
    <property type="molecule type" value="Genomic_DNA"/>
</dbReference>